<dbReference type="RefSeq" id="WP_068900957.1">
    <property type="nucleotide sequence ID" value="NZ_JBHUIF010000013.1"/>
</dbReference>
<name>A0A1C3EL45_9GAMM</name>
<comment type="caution">
    <text evidence="1">The sequence shown here is derived from an EMBL/GenBank/DDBJ whole genome shotgun (WGS) entry which is preliminary data.</text>
</comment>
<reference evidence="1 2" key="1">
    <citation type="submission" date="2016-05" db="EMBL/GenBank/DDBJ databases">
        <title>Genomic Taxonomy of the Vibrionaceae.</title>
        <authorList>
            <person name="Gomez-Gil B."/>
            <person name="Enciso-Ibarra J."/>
        </authorList>
    </citation>
    <scope>NUCLEOTIDE SEQUENCE [LARGE SCALE GENOMIC DNA]</scope>
    <source>
        <strain evidence="1 2">CAIM 1920</strain>
    </source>
</reference>
<accession>A0A1C3EL45</accession>
<sequence>MASQKNINLKVSVSSEQSEKGAVVSVSENSDGVVISKDHEKAYMRERASNWSMHNHLRSLRMQHFVTTKSSEAKHS</sequence>
<protein>
    <submittedName>
        <fullName evidence="1">Uncharacterized protein</fullName>
    </submittedName>
</protein>
<evidence type="ECO:0000313" key="2">
    <source>
        <dbReference type="Proteomes" id="UP000094936"/>
    </source>
</evidence>
<gene>
    <name evidence="1" type="ORF">A8L45_07860</name>
</gene>
<dbReference type="AlphaFoldDB" id="A0A1C3EL45"/>
<dbReference type="Proteomes" id="UP000094936">
    <property type="component" value="Unassembled WGS sequence"/>
</dbReference>
<evidence type="ECO:0000313" key="1">
    <source>
        <dbReference type="EMBL" id="ODA33956.1"/>
    </source>
</evidence>
<dbReference type="EMBL" id="LYBM01000011">
    <property type="protein sequence ID" value="ODA33956.1"/>
    <property type="molecule type" value="Genomic_DNA"/>
</dbReference>
<proteinExistence type="predicted"/>
<organism evidence="1 2">
    <name type="scientific">Veronia pacifica</name>
    <dbReference type="NCBI Taxonomy" id="1080227"/>
    <lineage>
        <taxon>Bacteria</taxon>
        <taxon>Pseudomonadati</taxon>
        <taxon>Pseudomonadota</taxon>
        <taxon>Gammaproteobacteria</taxon>
        <taxon>Vibrionales</taxon>
        <taxon>Vibrionaceae</taxon>
        <taxon>Veronia</taxon>
    </lineage>
</organism>
<keyword evidence="2" id="KW-1185">Reference proteome</keyword>